<evidence type="ECO:0000256" key="1">
    <source>
        <dbReference type="ARBA" id="ARBA00022553"/>
    </source>
</evidence>
<dbReference type="STRING" id="651661.SAMN05660293_04336"/>
<evidence type="ECO:0000256" key="6">
    <source>
        <dbReference type="SAM" id="Phobius"/>
    </source>
</evidence>
<dbReference type="GO" id="GO:0000166">
    <property type="term" value="F:nucleotide binding"/>
    <property type="evidence" value="ECO:0007669"/>
    <property type="project" value="UniProtKB-KW"/>
</dbReference>
<keyword evidence="6" id="KW-1133">Transmembrane helix</keyword>
<reference evidence="8" key="1">
    <citation type="submission" date="2017-02" db="EMBL/GenBank/DDBJ databases">
        <authorList>
            <person name="Varghese N."/>
            <person name="Submissions S."/>
        </authorList>
    </citation>
    <scope>NUCLEOTIDE SEQUENCE [LARGE SCALE GENOMIC DNA]</scope>
    <source>
        <strain evidence="8">DSM 22270</strain>
    </source>
</reference>
<dbReference type="InterPro" id="IPR008201">
    <property type="entry name" value="HepT-like"/>
</dbReference>
<dbReference type="GO" id="GO:0016787">
    <property type="term" value="F:hydrolase activity"/>
    <property type="evidence" value="ECO:0007669"/>
    <property type="project" value="UniProtKB-KW"/>
</dbReference>
<gene>
    <name evidence="7" type="ORF">SAMN05660293_04336</name>
</gene>
<dbReference type="PANTHER" id="PTHR34139:SF1">
    <property type="entry name" value="RNASE MJ1380-RELATED"/>
    <property type="match status" value="1"/>
</dbReference>
<evidence type="ECO:0000256" key="4">
    <source>
        <dbReference type="ARBA" id="ARBA00022741"/>
    </source>
</evidence>
<dbReference type="GO" id="GO:0110001">
    <property type="term" value="C:toxin-antitoxin complex"/>
    <property type="evidence" value="ECO:0007669"/>
    <property type="project" value="InterPro"/>
</dbReference>
<dbReference type="OrthoDB" id="955324at2"/>
<dbReference type="EMBL" id="FUZA01000006">
    <property type="protein sequence ID" value="SKC11040.1"/>
    <property type="molecule type" value="Genomic_DNA"/>
</dbReference>
<dbReference type="AlphaFoldDB" id="A0A1T5GRS8"/>
<keyword evidence="6" id="KW-0472">Membrane</keyword>
<organism evidence="7 8">
    <name type="scientific">Dyadobacter psychrophilus</name>
    <dbReference type="NCBI Taxonomy" id="651661"/>
    <lineage>
        <taxon>Bacteria</taxon>
        <taxon>Pseudomonadati</taxon>
        <taxon>Bacteroidota</taxon>
        <taxon>Cytophagia</taxon>
        <taxon>Cytophagales</taxon>
        <taxon>Spirosomataceae</taxon>
        <taxon>Dyadobacter</taxon>
    </lineage>
</organism>
<evidence type="ECO:0000256" key="3">
    <source>
        <dbReference type="ARBA" id="ARBA00022722"/>
    </source>
</evidence>
<name>A0A1T5GRS8_9BACT</name>
<keyword evidence="6" id="KW-0812">Transmembrane</keyword>
<dbReference type="Proteomes" id="UP000190897">
    <property type="component" value="Unassembled WGS sequence"/>
</dbReference>
<keyword evidence="3" id="KW-0540">Nuclease</keyword>
<protein>
    <submittedName>
        <fullName evidence="7">Uncharacterized conserved protein, contains HEPN domain</fullName>
    </submittedName>
</protein>
<evidence type="ECO:0000256" key="5">
    <source>
        <dbReference type="ARBA" id="ARBA00022801"/>
    </source>
</evidence>
<keyword evidence="4" id="KW-0547">Nucleotide-binding</keyword>
<keyword evidence="1" id="KW-0597">Phosphoprotein</keyword>
<dbReference type="Pfam" id="PF01934">
    <property type="entry name" value="HepT-like"/>
    <property type="match status" value="1"/>
</dbReference>
<evidence type="ECO:0000313" key="7">
    <source>
        <dbReference type="EMBL" id="SKC11040.1"/>
    </source>
</evidence>
<dbReference type="PANTHER" id="PTHR34139">
    <property type="entry name" value="UPF0331 PROTEIN MJ0127"/>
    <property type="match status" value="1"/>
</dbReference>
<keyword evidence="2" id="KW-1277">Toxin-antitoxin system</keyword>
<keyword evidence="8" id="KW-1185">Reference proteome</keyword>
<evidence type="ECO:0000256" key="2">
    <source>
        <dbReference type="ARBA" id="ARBA00022649"/>
    </source>
</evidence>
<dbReference type="GO" id="GO:0004540">
    <property type="term" value="F:RNA nuclease activity"/>
    <property type="evidence" value="ECO:0007669"/>
    <property type="project" value="InterPro"/>
</dbReference>
<feature type="transmembrane region" description="Helical" evidence="6">
    <location>
        <begin position="78"/>
        <end position="95"/>
    </location>
</feature>
<proteinExistence type="predicted"/>
<keyword evidence="5" id="KW-0378">Hydrolase</keyword>
<dbReference type="RefSeq" id="WP_082216808.1">
    <property type="nucleotide sequence ID" value="NZ_FUZA01000006.1"/>
</dbReference>
<sequence length="108" mass="12519">MIRDDRVYIRDIIESIEIINDYVTGKSERDFEESNLLQDAVYRRFEIIGEAAAKVSEACKDAPPEIEWRLMKLMRNKLIHEYFGISATAVFATIIEDLPPLLAKIKMI</sequence>
<dbReference type="InterPro" id="IPR051813">
    <property type="entry name" value="HepT_RNase_toxin"/>
</dbReference>
<evidence type="ECO:0000313" key="8">
    <source>
        <dbReference type="Proteomes" id="UP000190897"/>
    </source>
</evidence>
<accession>A0A1T5GRS8</accession>